<protein>
    <submittedName>
        <fullName evidence="2">Uncharacterized protein</fullName>
    </submittedName>
</protein>
<feature type="transmembrane region" description="Helical" evidence="1">
    <location>
        <begin position="36"/>
        <end position="57"/>
    </location>
</feature>
<reference evidence="2 3" key="1">
    <citation type="submission" date="2024-04" db="EMBL/GenBank/DDBJ databases">
        <authorList>
            <consortium name="Genoscope - CEA"/>
            <person name="William W."/>
        </authorList>
    </citation>
    <scope>NUCLEOTIDE SEQUENCE [LARGE SCALE GENOMIC DNA]</scope>
</reference>
<dbReference type="Gene3D" id="1.20.140.150">
    <property type="match status" value="1"/>
</dbReference>
<evidence type="ECO:0000313" key="2">
    <source>
        <dbReference type="EMBL" id="CAL1531620.1"/>
    </source>
</evidence>
<sequence length="183" mass="19679">MNDPHRRVSAGLYRICFTSKCVSYNYQGGAISTSRAFIMIAFFCAVAGLVGGVVYYRKYFFNSIENRKLVLASAVLYFVSAGVGFLGAIIVSTAGIREVELFVFYAFQRDLSFSVSFSLGLGMVGVLSSAGAGILTVVHMKKERVAQGTTPYPVVVSSAGEGVLMVIHTEKELVAQSTTPEPC</sequence>
<proteinExistence type="predicted"/>
<gene>
    <name evidence="2" type="ORF">GSLYS_00005715001</name>
</gene>
<dbReference type="Proteomes" id="UP001497497">
    <property type="component" value="Unassembled WGS sequence"/>
</dbReference>
<dbReference type="EMBL" id="CAXITT010000094">
    <property type="protein sequence ID" value="CAL1531620.1"/>
    <property type="molecule type" value="Genomic_DNA"/>
</dbReference>
<name>A0AAV2HCS3_LYMST</name>
<keyword evidence="3" id="KW-1185">Reference proteome</keyword>
<evidence type="ECO:0000256" key="1">
    <source>
        <dbReference type="SAM" id="Phobius"/>
    </source>
</evidence>
<accession>A0AAV2HCS3</accession>
<comment type="caution">
    <text evidence="2">The sequence shown here is derived from an EMBL/GenBank/DDBJ whole genome shotgun (WGS) entry which is preliminary data.</text>
</comment>
<feature type="transmembrane region" description="Helical" evidence="1">
    <location>
        <begin position="69"/>
        <end position="91"/>
    </location>
</feature>
<keyword evidence="1" id="KW-0812">Transmembrane</keyword>
<dbReference type="AlphaFoldDB" id="A0AAV2HCS3"/>
<feature type="transmembrane region" description="Helical" evidence="1">
    <location>
        <begin position="111"/>
        <end position="138"/>
    </location>
</feature>
<keyword evidence="1" id="KW-0472">Membrane</keyword>
<organism evidence="2 3">
    <name type="scientific">Lymnaea stagnalis</name>
    <name type="common">Great pond snail</name>
    <name type="synonym">Helix stagnalis</name>
    <dbReference type="NCBI Taxonomy" id="6523"/>
    <lineage>
        <taxon>Eukaryota</taxon>
        <taxon>Metazoa</taxon>
        <taxon>Spiralia</taxon>
        <taxon>Lophotrochozoa</taxon>
        <taxon>Mollusca</taxon>
        <taxon>Gastropoda</taxon>
        <taxon>Heterobranchia</taxon>
        <taxon>Euthyneura</taxon>
        <taxon>Panpulmonata</taxon>
        <taxon>Hygrophila</taxon>
        <taxon>Lymnaeoidea</taxon>
        <taxon>Lymnaeidae</taxon>
        <taxon>Lymnaea</taxon>
    </lineage>
</organism>
<keyword evidence="1" id="KW-1133">Transmembrane helix</keyword>
<evidence type="ECO:0000313" key="3">
    <source>
        <dbReference type="Proteomes" id="UP001497497"/>
    </source>
</evidence>